<dbReference type="PANTHER" id="PTHR22916:SF3">
    <property type="entry name" value="UDP-GLCNAC:BETAGAL BETA-1,3-N-ACETYLGLUCOSAMINYLTRANSFERASE-LIKE PROTEIN 1"/>
    <property type="match status" value="1"/>
</dbReference>
<accession>A5FN68</accession>
<dbReference type="Pfam" id="PF00535">
    <property type="entry name" value="Glycos_transf_2"/>
    <property type="match status" value="1"/>
</dbReference>
<evidence type="ECO:0000259" key="1">
    <source>
        <dbReference type="Pfam" id="PF00535"/>
    </source>
</evidence>
<dbReference type="Gene3D" id="3.90.550.10">
    <property type="entry name" value="Spore Coat Polysaccharide Biosynthesis Protein SpsA, Chain A"/>
    <property type="match status" value="1"/>
</dbReference>
<feature type="domain" description="Glycosyltransferase 2-like" evidence="1">
    <location>
        <begin position="9"/>
        <end position="114"/>
    </location>
</feature>
<keyword evidence="3" id="KW-1185">Reference proteome</keyword>
<dbReference type="OrthoDB" id="635429at2"/>
<dbReference type="PANTHER" id="PTHR22916">
    <property type="entry name" value="GLYCOSYLTRANSFERASE"/>
    <property type="match status" value="1"/>
</dbReference>
<proteinExistence type="predicted"/>
<dbReference type="AlphaFoldDB" id="A5FN68"/>
<reference evidence="2 3" key="1">
    <citation type="journal article" date="2009" name="Appl. Environ. Microbiol.">
        <title>Novel features of the polysaccharide-digesting gliding bacterium Flavobacterium johnsoniae as revealed by genome sequence analysis.</title>
        <authorList>
            <person name="McBride M.J."/>
            <person name="Xie G."/>
            <person name="Martens E.C."/>
            <person name="Lapidus A."/>
            <person name="Henrissat B."/>
            <person name="Rhodes R.G."/>
            <person name="Goltsman E."/>
            <person name="Wang W."/>
            <person name="Xu J."/>
            <person name="Hunnicutt D.W."/>
            <person name="Staroscik A.M."/>
            <person name="Hoover T.R."/>
            <person name="Cheng Y.Q."/>
            <person name="Stein J.L."/>
        </authorList>
    </citation>
    <scope>NUCLEOTIDE SEQUENCE [LARGE SCALE GENOMIC DNA]</scope>
    <source>
        <strain evidence="3">ATCC 17061 / DSM 2064 / JCM 8514 / BCRC 14874 / CCUG 350202 / NBRC 14942 / NCIMB 11054 / UW101</strain>
    </source>
</reference>
<evidence type="ECO:0000313" key="3">
    <source>
        <dbReference type="Proteomes" id="UP000006694"/>
    </source>
</evidence>
<dbReference type="InterPro" id="IPR029044">
    <property type="entry name" value="Nucleotide-diphossugar_trans"/>
</dbReference>
<dbReference type="STRING" id="376686.Fjoh_0317"/>
<dbReference type="KEGG" id="fjo:Fjoh_0317"/>
<protein>
    <submittedName>
        <fullName evidence="2">Candidate beta-glycosyltransferase Glycosyltransferase family 2</fullName>
    </submittedName>
</protein>
<dbReference type="CAZy" id="GT2">
    <property type="family name" value="Glycosyltransferase Family 2"/>
</dbReference>
<organism evidence="2 3">
    <name type="scientific">Flavobacterium johnsoniae (strain ATCC 17061 / DSM 2064 / JCM 8514 / BCRC 14874 / CCUG 350202 / NBRC 14942 / NCIMB 11054 / UW101)</name>
    <name type="common">Cytophaga johnsonae</name>
    <dbReference type="NCBI Taxonomy" id="376686"/>
    <lineage>
        <taxon>Bacteria</taxon>
        <taxon>Pseudomonadati</taxon>
        <taxon>Bacteroidota</taxon>
        <taxon>Flavobacteriia</taxon>
        <taxon>Flavobacteriales</taxon>
        <taxon>Flavobacteriaceae</taxon>
        <taxon>Flavobacterium</taxon>
    </lineage>
</organism>
<dbReference type="InterPro" id="IPR001173">
    <property type="entry name" value="Glyco_trans_2-like"/>
</dbReference>
<evidence type="ECO:0000313" key="2">
    <source>
        <dbReference type="EMBL" id="ABQ03353.1"/>
    </source>
</evidence>
<gene>
    <name evidence="2" type="ordered locus">Fjoh_0317</name>
</gene>
<name>A5FN68_FLAJ1</name>
<sequence length="329" mass="38121">MIVDFPLISIIVPNYNHENYLKQRLDSIFKQTYQNFEVILLDDCSTDESRKILSEYALNPKVTHCIFNAENSGNTFVQWKKGIELAKGDFVWIAESDDYCDVDFLEKVSIPLINDTQVMLSYCQSNKVDNTGSITGNWIEHTDSLDKESFKKDFVIDGNLFIEKYLIFLNAIPNASAALLRKNNLDISQVLLSNTNLKTCGDWLIYFDQIINYKIAFIAASLNNFRYHTNSVIAKTVILDNRNLIVDINLQMRKVIFTILKFKKPLNYNLVAAKNKEIIKALKYEKSFLLIHDDKKLKGFFILAGVLGQFIQKYQFRKNLKIKLKKFFS</sequence>
<dbReference type="eggNOG" id="COG1216">
    <property type="taxonomic scope" value="Bacteria"/>
</dbReference>
<dbReference type="GO" id="GO:0016758">
    <property type="term" value="F:hexosyltransferase activity"/>
    <property type="evidence" value="ECO:0007669"/>
    <property type="project" value="UniProtKB-ARBA"/>
</dbReference>
<dbReference type="HOGENOM" id="CLU_025996_0_4_10"/>
<dbReference type="CDD" id="cd00761">
    <property type="entry name" value="Glyco_tranf_GTA_type"/>
    <property type="match status" value="1"/>
</dbReference>
<dbReference type="Proteomes" id="UP000006694">
    <property type="component" value="Chromosome"/>
</dbReference>
<dbReference type="EMBL" id="CP000685">
    <property type="protein sequence ID" value="ABQ03353.1"/>
    <property type="molecule type" value="Genomic_DNA"/>
</dbReference>
<dbReference type="SUPFAM" id="SSF53448">
    <property type="entry name" value="Nucleotide-diphospho-sugar transferases"/>
    <property type="match status" value="1"/>
</dbReference>